<feature type="region of interest" description="Disordered" evidence="1">
    <location>
        <begin position="1"/>
        <end position="41"/>
    </location>
</feature>
<evidence type="ECO:0000313" key="3">
    <source>
        <dbReference type="Proteomes" id="UP000655208"/>
    </source>
</evidence>
<protein>
    <submittedName>
        <fullName evidence="2">Uncharacterized protein</fullName>
    </submittedName>
</protein>
<dbReference type="EMBL" id="BMNA01000003">
    <property type="protein sequence ID" value="GGL99661.1"/>
    <property type="molecule type" value="Genomic_DNA"/>
</dbReference>
<feature type="region of interest" description="Disordered" evidence="1">
    <location>
        <begin position="57"/>
        <end position="245"/>
    </location>
</feature>
<reference evidence="2" key="2">
    <citation type="submission" date="2020-09" db="EMBL/GenBank/DDBJ databases">
        <authorList>
            <person name="Sun Q."/>
            <person name="Zhou Y."/>
        </authorList>
    </citation>
    <scope>NUCLEOTIDE SEQUENCE</scope>
    <source>
        <strain evidence="2">CGMCC 4.7308</strain>
    </source>
</reference>
<evidence type="ECO:0000313" key="2">
    <source>
        <dbReference type="EMBL" id="GGL99661.1"/>
    </source>
</evidence>
<keyword evidence="3" id="KW-1185">Reference proteome</keyword>
<gene>
    <name evidence="2" type="ORF">GCM10011594_19520</name>
</gene>
<feature type="compositionally biased region" description="Acidic residues" evidence="1">
    <location>
        <begin position="75"/>
        <end position="86"/>
    </location>
</feature>
<dbReference type="AlphaFoldDB" id="A0A917WFY7"/>
<accession>A0A917WFY7</accession>
<proteinExistence type="predicted"/>
<dbReference type="Proteomes" id="UP000655208">
    <property type="component" value="Unassembled WGS sequence"/>
</dbReference>
<name>A0A917WFY7_9ACTN</name>
<reference evidence="2" key="1">
    <citation type="journal article" date="2014" name="Int. J. Syst. Evol. Microbiol.">
        <title>Complete genome sequence of Corynebacterium casei LMG S-19264T (=DSM 44701T), isolated from a smear-ripened cheese.</title>
        <authorList>
            <consortium name="US DOE Joint Genome Institute (JGI-PGF)"/>
            <person name="Walter F."/>
            <person name="Albersmeier A."/>
            <person name="Kalinowski J."/>
            <person name="Ruckert C."/>
        </authorList>
    </citation>
    <scope>NUCLEOTIDE SEQUENCE</scope>
    <source>
        <strain evidence="2">CGMCC 4.7308</strain>
    </source>
</reference>
<comment type="caution">
    <text evidence="2">The sequence shown here is derived from an EMBL/GenBank/DDBJ whole genome shotgun (WGS) entry which is preliminary data.</text>
</comment>
<sequence length="245" mass="25157">MDGPPPEDVDVRVPVGVPPPEPAEPVAVGVDGDAVDPDAVDPDDEAVVAPDVAVPDGLGWVDGGRDRVVGVTEPDVAEPDGTEPDVAEPNVPPVPDAPDTTDDVPEPVPAAVVGPPEPDSVSTLPAGVSAEVDGAPPADPLVQPASIRAAPSTTAKAGDLHRRCGTGSSLPVERRRPYPGRGRPERVNSGAVDNPRDDGNRARGAVRARRSGGWRSSDPVAGRGRTTTDRGDSPRTTTRCARGRR</sequence>
<organism evidence="2 3">
    <name type="scientific">Nakamurella endophytica</name>
    <dbReference type="NCBI Taxonomy" id="1748367"/>
    <lineage>
        <taxon>Bacteria</taxon>
        <taxon>Bacillati</taxon>
        <taxon>Actinomycetota</taxon>
        <taxon>Actinomycetes</taxon>
        <taxon>Nakamurellales</taxon>
        <taxon>Nakamurellaceae</taxon>
        <taxon>Nakamurella</taxon>
    </lineage>
</organism>
<feature type="compositionally biased region" description="Basic and acidic residues" evidence="1">
    <location>
        <begin position="172"/>
        <end position="186"/>
    </location>
</feature>
<evidence type="ECO:0000256" key="1">
    <source>
        <dbReference type="SAM" id="MobiDB-lite"/>
    </source>
</evidence>